<keyword evidence="1" id="KW-0805">Transcription regulation</keyword>
<dbReference type="InterPro" id="IPR050204">
    <property type="entry name" value="AraC_XylS_family_regulators"/>
</dbReference>
<dbReference type="EMBL" id="BAABAU010000001">
    <property type="protein sequence ID" value="GAA4266208.1"/>
    <property type="molecule type" value="Genomic_DNA"/>
</dbReference>
<sequence>MEELSRSTTSGSDIDEARALYEEAYHGEKFQIEPVGEGFAYRYAIMGDRDVTLRNNRFHGSVQGDVRVEGEYVVTWVNQGRGVLDAAEQGVPVELDPGRPVLFRTRGENHFDFSDYRQNLVHFDAGYLERVAASEDAAHVGPIRFSQFVAQDGEGLATWTRTLRSVGAVLLADEQPALYRAEANRALAVAFLGAFAHAQDPLPPELLIAKHHRLRAAVDYIHAHLHLPIDPGSIAEASGLSVRGLQDAFRRVLDTTPLHYLRDQRLERVRVDLLAAAPDCTTVLDVAHRWGFTHMGRLSHDYVARFGEYPRETLRR</sequence>
<evidence type="ECO:0000256" key="1">
    <source>
        <dbReference type="ARBA" id="ARBA00023015"/>
    </source>
</evidence>
<name>A0ABP8E1X3_9MICO</name>
<dbReference type="SUPFAM" id="SSF46689">
    <property type="entry name" value="Homeodomain-like"/>
    <property type="match status" value="1"/>
</dbReference>
<dbReference type="Gene3D" id="1.10.10.60">
    <property type="entry name" value="Homeodomain-like"/>
    <property type="match status" value="1"/>
</dbReference>
<dbReference type="Proteomes" id="UP001501594">
    <property type="component" value="Unassembled WGS sequence"/>
</dbReference>
<evidence type="ECO:0000259" key="4">
    <source>
        <dbReference type="PROSITE" id="PS01124"/>
    </source>
</evidence>
<dbReference type="RefSeq" id="WP_344795225.1">
    <property type="nucleotide sequence ID" value="NZ_BAABAU010000001.1"/>
</dbReference>
<feature type="domain" description="HTH araC/xylS-type" evidence="4">
    <location>
        <begin position="215"/>
        <end position="316"/>
    </location>
</feature>
<gene>
    <name evidence="5" type="ORF">GCM10022256_18200</name>
</gene>
<proteinExistence type="predicted"/>
<keyword evidence="6" id="KW-1185">Reference proteome</keyword>
<organism evidence="5 6">
    <name type="scientific">Frondihabitans peucedani</name>
    <dbReference type="NCBI Taxonomy" id="598626"/>
    <lineage>
        <taxon>Bacteria</taxon>
        <taxon>Bacillati</taxon>
        <taxon>Actinomycetota</taxon>
        <taxon>Actinomycetes</taxon>
        <taxon>Micrococcales</taxon>
        <taxon>Microbacteriaceae</taxon>
        <taxon>Frondihabitans</taxon>
    </lineage>
</organism>
<dbReference type="SMART" id="SM00342">
    <property type="entry name" value="HTH_ARAC"/>
    <property type="match status" value="1"/>
</dbReference>
<dbReference type="InterPro" id="IPR009057">
    <property type="entry name" value="Homeodomain-like_sf"/>
</dbReference>
<dbReference type="PANTHER" id="PTHR46796">
    <property type="entry name" value="HTH-TYPE TRANSCRIPTIONAL ACTIVATOR RHAS-RELATED"/>
    <property type="match status" value="1"/>
</dbReference>
<evidence type="ECO:0000256" key="3">
    <source>
        <dbReference type="ARBA" id="ARBA00023163"/>
    </source>
</evidence>
<dbReference type="PROSITE" id="PS01124">
    <property type="entry name" value="HTH_ARAC_FAMILY_2"/>
    <property type="match status" value="1"/>
</dbReference>
<evidence type="ECO:0000313" key="6">
    <source>
        <dbReference type="Proteomes" id="UP001501594"/>
    </source>
</evidence>
<evidence type="ECO:0000313" key="5">
    <source>
        <dbReference type="EMBL" id="GAA4266208.1"/>
    </source>
</evidence>
<reference evidence="6" key="1">
    <citation type="journal article" date="2019" name="Int. J. Syst. Evol. Microbiol.">
        <title>The Global Catalogue of Microorganisms (GCM) 10K type strain sequencing project: providing services to taxonomists for standard genome sequencing and annotation.</title>
        <authorList>
            <consortium name="The Broad Institute Genomics Platform"/>
            <consortium name="The Broad Institute Genome Sequencing Center for Infectious Disease"/>
            <person name="Wu L."/>
            <person name="Ma J."/>
        </authorList>
    </citation>
    <scope>NUCLEOTIDE SEQUENCE [LARGE SCALE GENOMIC DNA]</scope>
    <source>
        <strain evidence="6">JCM 17442</strain>
    </source>
</reference>
<dbReference type="InterPro" id="IPR018060">
    <property type="entry name" value="HTH_AraC"/>
</dbReference>
<comment type="caution">
    <text evidence="5">The sequence shown here is derived from an EMBL/GenBank/DDBJ whole genome shotgun (WGS) entry which is preliminary data.</text>
</comment>
<dbReference type="Pfam" id="PF12833">
    <property type="entry name" value="HTH_18"/>
    <property type="match status" value="1"/>
</dbReference>
<accession>A0ABP8E1X3</accession>
<protein>
    <recommendedName>
        <fullName evidence="4">HTH araC/xylS-type domain-containing protein</fullName>
    </recommendedName>
</protein>
<evidence type="ECO:0000256" key="2">
    <source>
        <dbReference type="ARBA" id="ARBA00023125"/>
    </source>
</evidence>
<keyword evidence="2" id="KW-0238">DNA-binding</keyword>
<dbReference type="PANTHER" id="PTHR46796:SF12">
    <property type="entry name" value="HTH-TYPE DNA-BINDING TRANSCRIPTIONAL ACTIVATOR EUTR"/>
    <property type="match status" value="1"/>
</dbReference>
<keyword evidence="3" id="KW-0804">Transcription</keyword>